<dbReference type="Proteomes" id="UP000647491">
    <property type="component" value="Unassembled WGS sequence"/>
</dbReference>
<sequence length="231" mass="25650">MMKKRKIGAVTVGQSPRTDITADADTFFHGQVEILESGALDSYSLEEVQSLSRPEGDYLLTSRMRDGAEVHVARSHILLNLQKCISHLEYLGAELILMFCTGELGSFCSSIPLLEPGALLRQTVPLACSSRHIITLTPSPAQADQSERRWRSWLPEFTFTSLPVSPYAVPPDFSEAIKTISRSSDTGLVIMDCLGFSMQMKKELEKQCTKKILLPREVLFSKAADLLEISK</sequence>
<dbReference type="Pfam" id="PF07302">
    <property type="entry name" value="AroM"/>
    <property type="match status" value="1"/>
</dbReference>
<name>A0ABR7NQG0_9FIRM</name>
<evidence type="ECO:0000313" key="1">
    <source>
        <dbReference type="EMBL" id="MBC8598354.1"/>
    </source>
</evidence>
<reference evidence="1 2" key="1">
    <citation type="submission" date="2020-08" db="EMBL/GenBank/DDBJ databases">
        <title>Genome public.</title>
        <authorList>
            <person name="Liu C."/>
            <person name="Sun Q."/>
        </authorList>
    </citation>
    <scope>NUCLEOTIDE SEQUENCE [LARGE SCALE GENOMIC DNA]</scope>
    <source>
        <strain evidence="1 2">BX10</strain>
    </source>
</reference>
<accession>A0ABR7NQG0</accession>
<comment type="caution">
    <text evidence="1">The sequence shown here is derived from an EMBL/GenBank/DDBJ whole genome shotgun (WGS) entry which is preliminary data.</text>
</comment>
<keyword evidence="2" id="KW-1185">Reference proteome</keyword>
<dbReference type="EMBL" id="JACRTJ010000008">
    <property type="protein sequence ID" value="MBC8598354.1"/>
    <property type="molecule type" value="Genomic_DNA"/>
</dbReference>
<evidence type="ECO:0000313" key="2">
    <source>
        <dbReference type="Proteomes" id="UP000647491"/>
    </source>
</evidence>
<dbReference type="InterPro" id="IPR010843">
    <property type="entry name" value="Uncharacterised_AroM"/>
</dbReference>
<proteinExistence type="predicted"/>
<gene>
    <name evidence="1" type="ORF">H8708_03765</name>
</gene>
<protein>
    <submittedName>
        <fullName evidence="1">AroM family protein</fullName>
    </submittedName>
</protein>
<dbReference type="RefSeq" id="WP_262427006.1">
    <property type="nucleotide sequence ID" value="NZ_JACRTJ010000008.1"/>
</dbReference>
<organism evidence="1 2">
    <name type="scientific">Enterocloster hominis</name>
    <name type="common">ex Liu et al. 2021</name>
    <dbReference type="NCBI Taxonomy" id="2763663"/>
    <lineage>
        <taxon>Bacteria</taxon>
        <taxon>Bacillati</taxon>
        <taxon>Bacillota</taxon>
        <taxon>Clostridia</taxon>
        <taxon>Lachnospirales</taxon>
        <taxon>Lachnospiraceae</taxon>
        <taxon>Enterocloster</taxon>
    </lineage>
</organism>